<comment type="similarity">
    <text evidence="4">Belongs to the protein kinase superfamily.</text>
</comment>
<reference evidence="6" key="1">
    <citation type="submission" date="2020-06" db="EMBL/GenBank/DDBJ databases">
        <authorList>
            <consortium name="Plant Systems Biology data submission"/>
        </authorList>
    </citation>
    <scope>NUCLEOTIDE SEQUENCE</scope>
    <source>
        <strain evidence="6">D6</strain>
    </source>
</reference>
<protein>
    <submittedName>
        <fullName evidence="6">MAP kinase-activated protein kinase 2</fullName>
    </submittedName>
</protein>
<dbReference type="GO" id="GO:0004674">
    <property type="term" value="F:protein serine/threonine kinase activity"/>
    <property type="evidence" value="ECO:0007669"/>
    <property type="project" value="UniProtKB-KW"/>
</dbReference>
<evidence type="ECO:0000256" key="2">
    <source>
        <dbReference type="ARBA" id="ARBA00022840"/>
    </source>
</evidence>
<evidence type="ECO:0000256" key="4">
    <source>
        <dbReference type="RuleBase" id="RU000304"/>
    </source>
</evidence>
<evidence type="ECO:0000313" key="6">
    <source>
        <dbReference type="EMBL" id="CAB9519737.1"/>
    </source>
</evidence>
<organism evidence="6 7">
    <name type="scientific">Seminavis robusta</name>
    <dbReference type="NCBI Taxonomy" id="568900"/>
    <lineage>
        <taxon>Eukaryota</taxon>
        <taxon>Sar</taxon>
        <taxon>Stramenopiles</taxon>
        <taxon>Ochrophyta</taxon>
        <taxon>Bacillariophyta</taxon>
        <taxon>Bacillariophyceae</taxon>
        <taxon>Bacillariophycidae</taxon>
        <taxon>Naviculales</taxon>
        <taxon>Naviculaceae</taxon>
        <taxon>Seminavis</taxon>
    </lineage>
</organism>
<dbReference type="Gene3D" id="3.30.200.20">
    <property type="entry name" value="Phosphorylase Kinase, domain 1"/>
    <property type="match status" value="1"/>
</dbReference>
<evidence type="ECO:0000256" key="1">
    <source>
        <dbReference type="ARBA" id="ARBA00022741"/>
    </source>
</evidence>
<dbReference type="InterPro" id="IPR000719">
    <property type="entry name" value="Prot_kinase_dom"/>
</dbReference>
<comment type="caution">
    <text evidence="6">The sequence shown here is derived from an EMBL/GenBank/DDBJ whole genome shotgun (WGS) entry which is preliminary data.</text>
</comment>
<keyword evidence="6" id="KW-0808">Transferase</keyword>
<dbReference type="OrthoDB" id="40902at2759"/>
<evidence type="ECO:0000259" key="5">
    <source>
        <dbReference type="PROSITE" id="PS50011"/>
    </source>
</evidence>
<dbReference type="PROSITE" id="PS50011">
    <property type="entry name" value="PROTEIN_KINASE_DOM"/>
    <property type="match status" value="1"/>
</dbReference>
<keyword evidence="6" id="KW-0418">Kinase</keyword>
<feature type="binding site" evidence="3">
    <location>
        <position position="81"/>
    </location>
    <ligand>
        <name>ATP</name>
        <dbReference type="ChEBI" id="CHEBI:30616"/>
    </ligand>
</feature>
<accession>A0A9N8EEN2</accession>
<keyword evidence="7" id="KW-1185">Reference proteome</keyword>
<dbReference type="CDD" id="cd05117">
    <property type="entry name" value="STKc_CAMK"/>
    <property type="match status" value="1"/>
</dbReference>
<sequence length="357" mass="41484">MSCFHLCWKDPRERVKVGPFIEYASASAKRNDKEPRGIIPWVHSRSFHHTYELRELLGSGSFAVVHSAITREPPFHSYAVKVIQRKKLLTHKALLAFKDEVQIMATLQHGNIIQLHELYKERDFFFVVLEKLEGGELFDRLCERSTYTEKNARDAMRMIFEAVAYCHSQQVAHRDLKPENCLLKDTSEDSLIKVADFGFAKFVERPNSLRTLLGSPSYTAPEIINYIPYDERADNWSLGVILFTVLGGYPPFYHPTIHGTFQQIRQGSYSFLPDFWTGISPDAKNLIKGLLTRDPRERTTSEQALQHPWMTGRGELLEQRCLSNNQERLQDYNSERKRERRANAVRSASMYWLVSRR</sequence>
<dbReference type="SUPFAM" id="SSF56112">
    <property type="entry name" value="Protein kinase-like (PK-like)"/>
    <property type="match status" value="1"/>
</dbReference>
<dbReference type="SMART" id="SM00220">
    <property type="entry name" value="S_TKc"/>
    <property type="match status" value="1"/>
</dbReference>
<dbReference type="InterPro" id="IPR011009">
    <property type="entry name" value="Kinase-like_dom_sf"/>
</dbReference>
<dbReference type="InterPro" id="IPR017441">
    <property type="entry name" value="Protein_kinase_ATP_BS"/>
</dbReference>
<dbReference type="FunFam" id="1.10.510.10:FF:000571">
    <property type="entry name" value="Maternal embryonic leucine zipper kinase"/>
    <property type="match status" value="1"/>
</dbReference>
<dbReference type="Pfam" id="PF00069">
    <property type="entry name" value="Pkinase"/>
    <property type="match status" value="1"/>
</dbReference>
<proteinExistence type="inferred from homology"/>
<dbReference type="PANTHER" id="PTHR24347">
    <property type="entry name" value="SERINE/THREONINE-PROTEIN KINASE"/>
    <property type="match status" value="1"/>
</dbReference>
<dbReference type="InterPro" id="IPR008271">
    <property type="entry name" value="Ser/Thr_kinase_AS"/>
</dbReference>
<dbReference type="PROSITE" id="PS00108">
    <property type="entry name" value="PROTEIN_KINASE_ST"/>
    <property type="match status" value="1"/>
</dbReference>
<dbReference type="EMBL" id="CAICTM010001040">
    <property type="protein sequence ID" value="CAB9519737.1"/>
    <property type="molecule type" value="Genomic_DNA"/>
</dbReference>
<feature type="domain" description="Protein kinase" evidence="5">
    <location>
        <begin position="51"/>
        <end position="310"/>
    </location>
</feature>
<evidence type="ECO:0000256" key="3">
    <source>
        <dbReference type="PROSITE-ProRule" id="PRU10141"/>
    </source>
</evidence>
<name>A0A9N8EEN2_9STRA</name>
<keyword evidence="2 3" id="KW-0067">ATP-binding</keyword>
<keyword evidence="4" id="KW-0723">Serine/threonine-protein kinase</keyword>
<dbReference type="PROSITE" id="PS00107">
    <property type="entry name" value="PROTEIN_KINASE_ATP"/>
    <property type="match status" value="1"/>
</dbReference>
<dbReference type="Gene3D" id="1.10.510.10">
    <property type="entry name" value="Transferase(Phosphotransferase) domain 1"/>
    <property type="match status" value="1"/>
</dbReference>
<dbReference type="Proteomes" id="UP001153069">
    <property type="component" value="Unassembled WGS sequence"/>
</dbReference>
<dbReference type="GO" id="GO:0005524">
    <property type="term" value="F:ATP binding"/>
    <property type="evidence" value="ECO:0007669"/>
    <property type="project" value="UniProtKB-UniRule"/>
</dbReference>
<keyword evidence="1 3" id="KW-0547">Nucleotide-binding</keyword>
<dbReference type="AlphaFoldDB" id="A0A9N8EEN2"/>
<evidence type="ECO:0000313" key="7">
    <source>
        <dbReference type="Proteomes" id="UP001153069"/>
    </source>
</evidence>
<gene>
    <name evidence="6" type="ORF">SEMRO_1042_G234640.1</name>
</gene>